<gene>
    <name evidence="1" type="ORF">US99_C0086G0007</name>
</gene>
<evidence type="ECO:0008006" key="3">
    <source>
        <dbReference type="Google" id="ProtNLM"/>
    </source>
</evidence>
<comment type="caution">
    <text evidence="1">The sequence shown here is derived from an EMBL/GenBank/DDBJ whole genome shotgun (WGS) entry which is preliminary data.</text>
</comment>
<reference evidence="1 2" key="1">
    <citation type="journal article" date="2015" name="Nature">
        <title>rRNA introns, odd ribosomes, and small enigmatic genomes across a large radiation of phyla.</title>
        <authorList>
            <person name="Brown C.T."/>
            <person name="Hug L.A."/>
            <person name="Thomas B.C."/>
            <person name="Sharon I."/>
            <person name="Castelle C.J."/>
            <person name="Singh A."/>
            <person name="Wilkins M.J."/>
            <person name="Williams K.H."/>
            <person name="Banfield J.F."/>
        </authorList>
    </citation>
    <scope>NUCLEOTIDE SEQUENCE [LARGE SCALE GENOMIC DNA]</scope>
</reference>
<dbReference type="Proteomes" id="UP000034324">
    <property type="component" value="Unassembled WGS sequence"/>
</dbReference>
<evidence type="ECO:0000313" key="2">
    <source>
        <dbReference type="Proteomes" id="UP000034324"/>
    </source>
</evidence>
<name>A0A0G0KKP1_9BACT</name>
<accession>A0A0G0KKP1</accession>
<organism evidence="1 2">
    <name type="scientific">Candidatus Daviesbacteria bacterium GW2011_GWF2_38_6</name>
    <dbReference type="NCBI Taxonomy" id="1618432"/>
    <lineage>
        <taxon>Bacteria</taxon>
        <taxon>Candidatus Daviesiibacteriota</taxon>
    </lineage>
</organism>
<proteinExistence type="predicted"/>
<dbReference type="EMBL" id="LBVC01000086">
    <property type="protein sequence ID" value="KKQ76075.1"/>
    <property type="molecule type" value="Genomic_DNA"/>
</dbReference>
<evidence type="ECO:0000313" key="1">
    <source>
        <dbReference type="EMBL" id="KKQ76075.1"/>
    </source>
</evidence>
<dbReference type="InterPro" id="IPR010985">
    <property type="entry name" value="Ribbon_hlx_hlx"/>
</dbReference>
<dbReference type="SUPFAM" id="SSF47598">
    <property type="entry name" value="Ribbon-helix-helix"/>
    <property type="match status" value="1"/>
</dbReference>
<sequence length="78" mass="8859">MLRTQVNLREDQYQTLRIQAEQEGESISEVVRKLLDSSMKLKGKDANASLLLEMSQKAGRSGIKNLSISYKQILYGEK</sequence>
<dbReference type="AlphaFoldDB" id="A0A0G0KKP1"/>
<dbReference type="GO" id="GO:0006355">
    <property type="term" value="P:regulation of DNA-templated transcription"/>
    <property type="evidence" value="ECO:0007669"/>
    <property type="project" value="InterPro"/>
</dbReference>
<protein>
    <recommendedName>
        <fullName evidence="3">Ribbon-helix-helix protein CopG domain-containing protein</fullName>
    </recommendedName>
</protein>